<feature type="compositionally biased region" description="Polar residues" evidence="1">
    <location>
        <begin position="412"/>
        <end position="423"/>
    </location>
</feature>
<feature type="region of interest" description="Disordered" evidence="1">
    <location>
        <begin position="255"/>
        <end position="319"/>
    </location>
</feature>
<gene>
    <name evidence="2" type="ORF">B7463_g11011</name>
</gene>
<evidence type="ECO:0000313" key="3">
    <source>
        <dbReference type="Proteomes" id="UP000258309"/>
    </source>
</evidence>
<proteinExistence type="predicted"/>
<dbReference type="OMA" id="RENGWHI"/>
<feature type="non-terminal residue" evidence="2">
    <location>
        <position position="673"/>
    </location>
</feature>
<feature type="compositionally biased region" description="Basic and acidic residues" evidence="1">
    <location>
        <begin position="466"/>
        <end position="480"/>
    </location>
</feature>
<protein>
    <submittedName>
        <fullName evidence="2">Uncharacterized protein</fullName>
    </submittedName>
</protein>
<feature type="compositionally biased region" description="Polar residues" evidence="1">
    <location>
        <begin position="486"/>
        <end position="500"/>
    </location>
</feature>
<evidence type="ECO:0000313" key="2">
    <source>
        <dbReference type="EMBL" id="RFU25318.1"/>
    </source>
</evidence>
<evidence type="ECO:0000256" key="1">
    <source>
        <dbReference type="SAM" id="MobiDB-lite"/>
    </source>
</evidence>
<comment type="caution">
    <text evidence="2">The sequence shown here is derived from an EMBL/GenBank/DDBJ whole genome shotgun (WGS) entry which is preliminary data.</text>
</comment>
<dbReference type="STRING" id="5539.A0A3E2GW54"/>
<feature type="compositionally biased region" description="Polar residues" evidence="1">
    <location>
        <begin position="301"/>
        <end position="319"/>
    </location>
</feature>
<feature type="region of interest" description="Disordered" evidence="1">
    <location>
        <begin position="331"/>
        <end position="371"/>
    </location>
</feature>
<accession>A0A3E2GW54</accession>
<dbReference type="AlphaFoldDB" id="A0A3E2GW54"/>
<feature type="region of interest" description="Disordered" evidence="1">
    <location>
        <begin position="387"/>
        <end position="524"/>
    </location>
</feature>
<dbReference type="EMBL" id="NCSJ02000343">
    <property type="protein sequence ID" value="RFU25318.1"/>
    <property type="molecule type" value="Genomic_DNA"/>
</dbReference>
<dbReference type="OrthoDB" id="3550599at2759"/>
<keyword evidence="3" id="KW-1185">Reference proteome</keyword>
<feature type="compositionally biased region" description="Polar residues" evidence="1">
    <location>
        <begin position="449"/>
        <end position="458"/>
    </location>
</feature>
<dbReference type="Proteomes" id="UP000258309">
    <property type="component" value="Unassembled WGS sequence"/>
</dbReference>
<sequence>MGFQAERDIYDVPATPPFARTTKLQNPTIETTIRLSAKDSGPYFEIEEAVFFGISHPLGDPQVFTHRAALKLTTQCFDLWIHRCRLTLLPSGVSQTYGWDNSDESGSVSSMSSGRKATHCHICRQEEKPTKPPKWRCSRCGGTSTGTNISTSTSTSTSTRPSWQNVMLRSSPFSHSSPKPLDSESRLHKPVPLDELTEFHPTSNNTCEVYGCTTLAFRNTDGVRVCKRHEVETRHKSATSQKLGVAMKTATLPRSNKKSKLYPLKPEHNAQALKRKRSSGVQKIAGHSGSSRSLGEGVTHRSPSSIVSNTHLGSNNINGANLENRHIYEQPETPEYEPPPPILDNSPSPWLSVGENPESQLVEEARANRESSTIYVDVPGQWIHWDEATRKGNQKSPRTIVPEDASIRKGLQTISPPESSGPQDSRHGSSSGAPATPSAEEYPLEVSESGLTVQNAEAGNTIKLNVKPEHHENKPSDDAPKPPSNPEIQGSINEELPNSTDKADITASKLDPIEVTQQTKKSSFDESVLDRFLSAQIREIPSPRSNSFNLLNGQQWAHIDPREAWPTEANPDWLAEKQKEVEARPKRKANFGKVLTVQNIKERRENGWHIHQNKALPTRDYKGYGHIEELFAVKGIEELEPSVRNGVLVMAEKAFDENGKRRKKNSIRVFPVS</sequence>
<reference evidence="2 3" key="1">
    <citation type="submission" date="2018-05" db="EMBL/GenBank/DDBJ databases">
        <title>Draft genome sequence of Scytalidium lignicola DSM 105466, a ubiquitous saprotrophic fungus.</title>
        <authorList>
            <person name="Buettner E."/>
            <person name="Gebauer A.M."/>
            <person name="Hofrichter M."/>
            <person name="Liers C."/>
            <person name="Kellner H."/>
        </authorList>
    </citation>
    <scope>NUCLEOTIDE SEQUENCE [LARGE SCALE GENOMIC DNA]</scope>
    <source>
        <strain evidence="2 3">DSM 105466</strain>
    </source>
</reference>
<name>A0A3E2GW54_SCYLI</name>
<feature type="compositionally biased region" description="Low complexity" evidence="1">
    <location>
        <begin position="428"/>
        <end position="439"/>
    </location>
</feature>
<organism evidence="2 3">
    <name type="scientific">Scytalidium lignicola</name>
    <name type="common">Hyphomycete</name>
    <dbReference type="NCBI Taxonomy" id="5539"/>
    <lineage>
        <taxon>Eukaryota</taxon>
        <taxon>Fungi</taxon>
        <taxon>Dikarya</taxon>
        <taxon>Ascomycota</taxon>
        <taxon>Pezizomycotina</taxon>
        <taxon>Leotiomycetes</taxon>
        <taxon>Leotiomycetes incertae sedis</taxon>
        <taxon>Scytalidium</taxon>
    </lineage>
</organism>
<feature type="non-terminal residue" evidence="2">
    <location>
        <position position="1"/>
    </location>
</feature>